<feature type="compositionally biased region" description="Polar residues" evidence="1">
    <location>
        <begin position="13"/>
        <end position="25"/>
    </location>
</feature>
<sequence length="164" mass="18105">MHLTWNPWPQLGSIRTASPSANSRRQIAHSAAPAAGRPSPTENTTAGMASGGGTSECPEVGFSKSASGCRRRFRRWRWRRIRAPAVKPSASAKRRATMMIPMFLPKSPAPPNGAHSDDGGASGDSPKIFLLGSISNDWRERERERERERDETAGEEDRDRGFYK</sequence>
<evidence type="ECO:0000256" key="1">
    <source>
        <dbReference type="SAM" id="MobiDB-lite"/>
    </source>
</evidence>
<name>A0AAV7HPT3_DENCH</name>
<dbReference type="Proteomes" id="UP000775213">
    <property type="component" value="Unassembled WGS sequence"/>
</dbReference>
<gene>
    <name evidence="2" type="ORF">IEQ34_001641</name>
</gene>
<evidence type="ECO:0000313" key="3">
    <source>
        <dbReference type="Proteomes" id="UP000775213"/>
    </source>
</evidence>
<feature type="region of interest" description="Disordered" evidence="1">
    <location>
        <begin position="103"/>
        <end position="164"/>
    </location>
</feature>
<evidence type="ECO:0000313" key="2">
    <source>
        <dbReference type="EMBL" id="KAH0470083.1"/>
    </source>
</evidence>
<protein>
    <submittedName>
        <fullName evidence="2">Uncharacterized protein</fullName>
    </submittedName>
</protein>
<proteinExistence type="predicted"/>
<keyword evidence="3" id="KW-1185">Reference proteome</keyword>
<accession>A0AAV7HPT3</accession>
<comment type="caution">
    <text evidence="2">The sequence shown here is derived from an EMBL/GenBank/DDBJ whole genome shotgun (WGS) entry which is preliminary data.</text>
</comment>
<feature type="compositionally biased region" description="Basic and acidic residues" evidence="1">
    <location>
        <begin position="137"/>
        <end position="164"/>
    </location>
</feature>
<reference evidence="2 3" key="1">
    <citation type="journal article" date="2021" name="Hortic Res">
        <title>Chromosome-scale assembly of the Dendrobium chrysotoxum genome enhances the understanding of orchid evolution.</title>
        <authorList>
            <person name="Zhang Y."/>
            <person name="Zhang G.Q."/>
            <person name="Zhang D."/>
            <person name="Liu X.D."/>
            <person name="Xu X.Y."/>
            <person name="Sun W.H."/>
            <person name="Yu X."/>
            <person name="Zhu X."/>
            <person name="Wang Z.W."/>
            <person name="Zhao X."/>
            <person name="Zhong W.Y."/>
            <person name="Chen H."/>
            <person name="Yin W.L."/>
            <person name="Huang T."/>
            <person name="Niu S.C."/>
            <person name="Liu Z.J."/>
        </authorList>
    </citation>
    <scope>NUCLEOTIDE SEQUENCE [LARGE SCALE GENOMIC DNA]</scope>
    <source>
        <strain evidence="2">Lindl</strain>
    </source>
</reference>
<feature type="region of interest" description="Disordered" evidence="1">
    <location>
        <begin position="1"/>
        <end position="64"/>
    </location>
</feature>
<dbReference type="EMBL" id="JAGFBR010000002">
    <property type="protein sequence ID" value="KAH0470083.1"/>
    <property type="molecule type" value="Genomic_DNA"/>
</dbReference>
<dbReference type="AlphaFoldDB" id="A0AAV7HPT3"/>
<organism evidence="2 3">
    <name type="scientific">Dendrobium chrysotoxum</name>
    <name type="common">Orchid</name>
    <dbReference type="NCBI Taxonomy" id="161865"/>
    <lineage>
        <taxon>Eukaryota</taxon>
        <taxon>Viridiplantae</taxon>
        <taxon>Streptophyta</taxon>
        <taxon>Embryophyta</taxon>
        <taxon>Tracheophyta</taxon>
        <taxon>Spermatophyta</taxon>
        <taxon>Magnoliopsida</taxon>
        <taxon>Liliopsida</taxon>
        <taxon>Asparagales</taxon>
        <taxon>Orchidaceae</taxon>
        <taxon>Epidendroideae</taxon>
        <taxon>Malaxideae</taxon>
        <taxon>Dendrobiinae</taxon>
        <taxon>Dendrobium</taxon>
    </lineage>
</organism>